<comment type="caution">
    <text evidence="2">The sequence shown here is derived from an EMBL/GenBank/DDBJ whole genome shotgun (WGS) entry which is preliminary data.</text>
</comment>
<dbReference type="EMBL" id="VSSQ01027075">
    <property type="protein sequence ID" value="MPM76113.1"/>
    <property type="molecule type" value="Genomic_DNA"/>
</dbReference>
<gene>
    <name evidence="2" type="ORF">SDC9_123108</name>
</gene>
<feature type="region of interest" description="Disordered" evidence="1">
    <location>
        <begin position="52"/>
        <end position="88"/>
    </location>
</feature>
<name>A0A645CGS9_9ZZZZ</name>
<organism evidence="2">
    <name type="scientific">bioreactor metagenome</name>
    <dbReference type="NCBI Taxonomy" id="1076179"/>
    <lineage>
        <taxon>unclassified sequences</taxon>
        <taxon>metagenomes</taxon>
        <taxon>ecological metagenomes</taxon>
    </lineage>
</organism>
<proteinExistence type="predicted"/>
<accession>A0A645CGS9</accession>
<evidence type="ECO:0000256" key="1">
    <source>
        <dbReference type="SAM" id="MobiDB-lite"/>
    </source>
</evidence>
<feature type="compositionally biased region" description="Basic and acidic residues" evidence="1">
    <location>
        <begin position="71"/>
        <end position="88"/>
    </location>
</feature>
<reference evidence="2" key="1">
    <citation type="submission" date="2019-08" db="EMBL/GenBank/DDBJ databases">
        <authorList>
            <person name="Kucharzyk K."/>
            <person name="Murdoch R.W."/>
            <person name="Higgins S."/>
            <person name="Loffler F."/>
        </authorList>
    </citation>
    <scope>NUCLEOTIDE SEQUENCE</scope>
</reference>
<protein>
    <submittedName>
        <fullName evidence="2">Uncharacterized protein</fullName>
    </submittedName>
</protein>
<dbReference type="AlphaFoldDB" id="A0A645CGS9"/>
<evidence type="ECO:0000313" key="2">
    <source>
        <dbReference type="EMBL" id="MPM76113.1"/>
    </source>
</evidence>
<sequence length="88" mass="10317">MLATQVGILDLDLDQGREIHRSVAYEIGWRRRRHLQRVGCYRHALTQHFQIAETQVGHQHRQTERDEDQQADQRCRSAPKDGGRLMAD</sequence>